<gene>
    <name evidence="2" type="ORF">ABID24_001470</name>
</gene>
<keyword evidence="1" id="KW-0472">Membrane</keyword>
<evidence type="ECO:0000313" key="2">
    <source>
        <dbReference type="EMBL" id="MET3750226.1"/>
    </source>
</evidence>
<feature type="transmembrane region" description="Helical" evidence="1">
    <location>
        <begin position="363"/>
        <end position="380"/>
    </location>
</feature>
<feature type="transmembrane region" description="Helical" evidence="1">
    <location>
        <begin position="442"/>
        <end position="460"/>
    </location>
</feature>
<feature type="transmembrane region" description="Helical" evidence="1">
    <location>
        <begin position="892"/>
        <end position="913"/>
    </location>
</feature>
<comment type="caution">
    <text evidence="2">The sequence shown here is derived from an EMBL/GenBank/DDBJ whole genome shotgun (WGS) entry which is preliminary data.</text>
</comment>
<dbReference type="PANTHER" id="PTHR38454:SF1">
    <property type="entry name" value="INTEGRAL MEMBRANE PROTEIN"/>
    <property type="match status" value="1"/>
</dbReference>
<accession>A0ABV2M1A9</accession>
<feature type="transmembrane region" description="Helical" evidence="1">
    <location>
        <begin position="416"/>
        <end position="435"/>
    </location>
</feature>
<name>A0ABV2M1A9_9FIRM</name>
<feature type="transmembrane region" description="Helical" evidence="1">
    <location>
        <begin position="337"/>
        <end position="357"/>
    </location>
</feature>
<evidence type="ECO:0000313" key="3">
    <source>
        <dbReference type="Proteomes" id="UP001549106"/>
    </source>
</evidence>
<keyword evidence="3" id="KW-1185">Reference proteome</keyword>
<feature type="transmembrane region" description="Helical" evidence="1">
    <location>
        <begin position="147"/>
        <end position="166"/>
    </location>
</feature>
<dbReference type="InterPro" id="IPR018580">
    <property type="entry name" value="Uncharacterised_YfhO"/>
</dbReference>
<dbReference type="PANTHER" id="PTHR38454">
    <property type="entry name" value="INTEGRAL MEMBRANE PROTEIN-RELATED"/>
    <property type="match status" value="1"/>
</dbReference>
<feature type="transmembrane region" description="Helical" evidence="1">
    <location>
        <begin position="392"/>
        <end position="410"/>
    </location>
</feature>
<dbReference type="RefSeq" id="WP_257464403.1">
    <property type="nucleotide sequence ID" value="NZ_JANJZT010000008.1"/>
</dbReference>
<keyword evidence="1" id="KW-1133">Transmembrane helix</keyword>
<feature type="transmembrane region" description="Helical" evidence="1">
    <location>
        <begin position="245"/>
        <end position="269"/>
    </location>
</feature>
<proteinExistence type="predicted"/>
<feature type="transmembrane region" description="Helical" evidence="1">
    <location>
        <begin position="304"/>
        <end position="325"/>
    </location>
</feature>
<feature type="transmembrane region" description="Helical" evidence="1">
    <location>
        <begin position="16"/>
        <end position="36"/>
    </location>
</feature>
<organism evidence="2 3">
    <name type="scientific">Blautia caecimuris</name>
    <dbReference type="NCBI Taxonomy" id="1796615"/>
    <lineage>
        <taxon>Bacteria</taxon>
        <taxon>Bacillati</taxon>
        <taxon>Bacillota</taxon>
        <taxon>Clostridia</taxon>
        <taxon>Lachnospirales</taxon>
        <taxon>Lachnospiraceae</taxon>
        <taxon>Blautia</taxon>
    </lineage>
</organism>
<dbReference type="Proteomes" id="UP001549106">
    <property type="component" value="Unassembled WGS sequence"/>
</dbReference>
<evidence type="ECO:0000256" key="1">
    <source>
        <dbReference type="SAM" id="Phobius"/>
    </source>
</evidence>
<keyword evidence="1" id="KW-0812">Transmembrane</keyword>
<feature type="transmembrane region" description="Helical" evidence="1">
    <location>
        <begin position="117"/>
        <end position="135"/>
    </location>
</feature>
<sequence length="925" mass="106645">MNMKKRFSTEKKTDYYLIYTLAFGIIGLILYLQFYLNGKSLIWSHDGVPQHLNSLAYYGEYLRNILHSVFVEHKFEIPMWDMHIGYGSDILTTLHYYVIGDPLTLLSVFVSPEKTEYLYAFLIFLRIYLAGIAFSRYCFYHRNSKQAVLLGSLIYIFAGWTIYAAMKHPYFANPMIYLPLILLGIDKIYRKEKPYVFIWSVALAGVSNFYFFYMLGIFMVLYAAFDYFVVFTDKSERTIRCIGKWLAVFAGYSVIAVLLAGIILLPVILPVFGTGRFQAENYVPLFYDRIYYEKYLSCLIGENMIQWGVAGYTAISMTGVFVLFAKKKSNTALKAGFLLLNVFLLVPFAGHVLNGFSYVSNRWIWVYGMLIAYIFVKIYPELFRLDIREKRKVFVMLLIYCGAALFSEAARTQRNMSAMLLLVCSTAVILLYGSIFVRKRNLCLMMSGLLAAGIFFNIYYQYSMEKDYLSEFADRGEAMETLESGTDLAVLDTEDDSVYRYDQLDALSCENSAMHMGTNSTSYYFSVASGSIGEFFDEMYLNTPWEQHYENLDGRTILDRLASVKYFVVKSNRYQYMPYGYYWLEGSAEKNGKIYEAFGSEEALPLGYTYDSFIPREEYEKMTVTEKQQALLQGIVLEDSSLPEITPEFNDQEIPFEIRKGKGCTVKDGKIKVTKEGAKLELLFNGLENSETYLIAEGLDYDGLSPKDRVSEKKWNKMTRYEQNQLLHEDSHWRYWKESQKASITVGGQFPEKTIRIFTDKYNAYSGKHNFLCNTGYEKAAKQSITLTFEKPGAYTFDKLKIVCQPMERITKQTEKLNQEVLTDIRMDTNRITGNISLSEPKGLLISVPYSKGFRAYVDGKETELKKANTMYMALELPKGEHELRLEYRTPFLVPGICLTLAGGLCYICLVFVRMKLNKKKVPKV</sequence>
<reference evidence="2 3" key="1">
    <citation type="submission" date="2024-06" db="EMBL/GenBank/DDBJ databases">
        <title>Genomic Encyclopedia of Type Strains, Phase IV (KMG-IV): sequencing the most valuable type-strain genomes for metagenomic binning, comparative biology and taxonomic classification.</title>
        <authorList>
            <person name="Goeker M."/>
        </authorList>
    </citation>
    <scope>NUCLEOTIDE SEQUENCE [LARGE SCALE GENOMIC DNA]</scope>
    <source>
        <strain evidence="2 3">DSM 29492</strain>
    </source>
</reference>
<protein>
    <submittedName>
        <fullName evidence="2">Membrane protein YfhO</fullName>
    </submittedName>
</protein>
<dbReference type="Pfam" id="PF09586">
    <property type="entry name" value="YfhO"/>
    <property type="match status" value="1"/>
</dbReference>
<feature type="transmembrane region" description="Helical" evidence="1">
    <location>
        <begin position="196"/>
        <end position="225"/>
    </location>
</feature>
<dbReference type="EMBL" id="JBEPMJ010000008">
    <property type="protein sequence ID" value="MET3750226.1"/>
    <property type="molecule type" value="Genomic_DNA"/>
</dbReference>